<dbReference type="InterPro" id="IPR036052">
    <property type="entry name" value="TrpB-like_PALP_sf"/>
</dbReference>
<dbReference type="PANTHER" id="PTHR43780:SF2">
    <property type="entry name" value="1-AMINOCYCLOPROPANE-1-CARBOXYLATE DEAMINASE-RELATED"/>
    <property type="match status" value="1"/>
</dbReference>
<evidence type="ECO:0000256" key="1">
    <source>
        <dbReference type="ARBA" id="ARBA00001933"/>
    </source>
</evidence>
<dbReference type="EMBL" id="JAGYVZ010000014">
    <property type="protein sequence ID" value="MBS7232406.1"/>
    <property type="molecule type" value="Genomic_DNA"/>
</dbReference>
<dbReference type="Gene3D" id="3.40.50.1100">
    <property type="match status" value="2"/>
</dbReference>
<sequence length="302" mass="33909">MKQILNQEIHINFSNDISLTIKREDLNHPFISGNKLRKLKYNLVQAKAENKGTLLTFGGAFSNHIAAVAHAGKEQGFKTIGIIRGDELFDKINENPTLKFAQENGMEFEFVTREEYRNKSEISFIEKLKDKFGDFYLVPEGGTNELAVKGCEEILTDEDAVFNYVCCAVGTGGTISGLINSALPHQKILGFPALKGDFLTDEIRIFAKKDNWNLISDYHFGGYGKINLELIEFINAFFEDNKIPLDPIYTGKMVFGVIDLINKNYFPQHSKILLVHTGGLQGIEGMNIKLKQKKLPILKSNG</sequence>
<evidence type="ECO:0000313" key="6">
    <source>
        <dbReference type="Proteomes" id="UP000722625"/>
    </source>
</evidence>
<dbReference type="Pfam" id="PF00291">
    <property type="entry name" value="PALP"/>
    <property type="match status" value="1"/>
</dbReference>
<accession>A0ABS5PDP4</accession>
<name>A0ABS5PDP4_9FLAO</name>
<evidence type="ECO:0000259" key="4">
    <source>
        <dbReference type="Pfam" id="PF00291"/>
    </source>
</evidence>
<dbReference type="InterPro" id="IPR001926">
    <property type="entry name" value="TrpB-like_PALP"/>
</dbReference>
<gene>
    <name evidence="5" type="ORF">KHA90_15410</name>
</gene>
<feature type="domain" description="Tryptophan synthase beta chain-like PALP" evidence="4">
    <location>
        <begin position="18"/>
        <end position="278"/>
    </location>
</feature>
<evidence type="ECO:0000256" key="3">
    <source>
        <dbReference type="ARBA" id="ARBA00022898"/>
    </source>
</evidence>
<comment type="similarity">
    <text evidence="2">Belongs to the ACC deaminase/D-cysteine desulfhydrase family.</text>
</comment>
<dbReference type="PIRSF" id="PIRSF006278">
    <property type="entry name" value="ACCD_DCysDesulf"/>
    <property type="match status" value="1"/>
</dbReference>
<evidence type="ECO:0000313" key="5">
    <source>
        <dbReference type="EMBL" id="MBS7232406.1"/>
    </source>
</evidence>
<dbReference type="PANTHER" id="PTHR43780">
    <property type="entry name" value="1-AMINOCYCLOPROPANE-1-CARBOXYLATE DEAMINASE-RELATED"/>
    <property type="match status" value="1"/>
</dbReference>
<evidence type="ECO:0000256" key="2">
    <source>
        <dbReference type="ARBA" id="ARBA00008639"/>
    </source>
</evidence>
<dbReference type="InterPro" id="IPR027278">
    <property type="entry name" value="ACCD_DCysDesulf"/>
</dbReference>
<dbReference type="Proteomes" id="UP000722625">
    <property type="component" value="Unassembled WGS sequence"/>
</dbReference>
<comment type="caution">
    <text evidence="5">The sequence shown here is derived from an EMBL/GenBank/DDBJ whole genome shotgun (WGS) entry which is preliminary data.</text>
</comment>
<dbReference type="SUPFAM" id="SSF53686">
    <property type="entry name" value="Tryptophan synthase beta subunit-like PLP-dependent enzymes"/>
    <property type="match status" value="1"/>
</dbReference>
<keyword evidence="6" id="KW-1185">Reference proteome</keyword>
<reference evidence="5 6" key="1">
    <citation type="journal article" date="2018" name="Int. J. Syst. Evol. Microbiol.">
        <title>Flavobacterium chryseum sp. nov. and Flavobacterium psychroterrae sp. nov., novel environmental bacteria isolated from Antarctica.</title>
        <authorList>
            <person name="Kralova S."/>
            <person name="Svec P."/>
            <person name="Busse H.J."/>
            <person name="Stankova E."/>
            <person name="Vaczi P."/>
            <person name="Sedlacek I."/>
        </authorList>
    </citation>
    <scope>NUCLEOTIDE SEQUENCE [LARGE SCALE GENOMIC DNA]</scope>
    <source>
        <strain evidence="5 6">CCM 8827</strain>
    </source>
</reference>
<comment type="cofactor">
    <cofactor evidence="1">
        <name>pyridoxal 5'-phosphate</name>
        <dbReference type="ChEBI" id="CHEBI:597326"/>
    </cofactor>
</comment>
<proteinExistence type="inferred from homology"/>
<protein>
    <submittedName>
        <fullName evidence="5">1-aminocyclopropane-1-carboxylate deaminase/D-cysteine desulfhydrase</fullName>
    </submittedName>
</protein>
<keyword evidence="3" id="KW-0663">Pyridoxal phosphate</keyword>
<organism evidence="5 6">
    <name type="scientific">Flavobacterium psychroterrae</name>
    <dbReference type="NCBI Taxonomy" id="2133767"/>
    <lineage>
        <taxon>Bacteria</taxon>
        <taxon>Pseudomonadati</taxon>
        <taxon>Bacteroidota</taxon>
        <taxon>Flavobacteriia</taxon>
        <taxon>Flavobacteriales</taxon>
        <taxon>Flavobacteriaceae</taxon>
        <taxon>Flavobacterium</taxon>
    </lineage>
</organism>